<keyword evidence="3" id="KW-1185">Reference proteome</keyword>
<comment type="caution">
    <text evidence="2">The sequence shown here is derived from an EMBL/GenBank/DDBJ whole genome shotgun (WGS) entry which is preliminary data.</text>
</comment>
<dbReference type="AlphaFoldDB" id="A0A834LTX0"/>
<feature type="compositionally biased region" description="Basic and acidic residues" evidence="1">
    <location>
        <begin position="51"/>
        <end position="71"/>
    </location>
</feature>
<dbReference type="PANTHER" id="PTHR48045">
    <property type="entry name" value="UDP-GLYCOSYLTRANSFERASE 72B1"/>
    <property type="match status" value="1"/>
</dbReference>
<evidence type="ECO:0000256" key="1">
    <source>
        <dbReference type="SAM" id="MobiDB-lite"/>
    </source>
</evidence>
<organism evidence="2 3">
    <name type="scientific">Rhododendron simsii</name>
    <name type="common">Sims's rhododendron</name>
    <dbReference type="NCBI Taxonomy" id="118357"/>
    <lineage>
        <taxon>Eukaryota</taxon>
        <taxon>Viridiplantae</taxon>
        <taxon>Streptophyta</taxon>
        <taxon>Embryophyta</taxon>
        <taxon>Tracheophyta</taxon>
        <taxon>Spermatophyta</taxon>
        <taxon>Magnoliopsida</taxon>
        <taxon>eudicotyledons</taxon>
        <taxon>Gunneridae</taxon>
        <taxon>Pentapetalae</taxon>
        <taxon>asterids</taxon>
        <taxon>Ericales</taxon>
        <taxon>Ericaceae</taxon>
        <taxon>Ericoideae</taxon>
        <taxon>Rhodoreae</taxon>
        <taxon>Rhododendron</taxon>
    </lineage>
</organism>
<accession>A0A834LTX0</accession>
<dbReference type="Gene3D" id="3.40.50.2000">
    <property type="entry name" value="Glycogen Phosphorylase B"/>
    <property type="match status" value="1"/>
</dbReference>
<evidence type="ECO:0000313" key="2">
    <source>
        <dbReference type="EMBL" id="KAF7148049.1"/>
    </source>
</evidence>
<dbReference type="EMBL" id="WJXA01000003">
    <property type="protein sequence ID" value="KAF7148049.1"/>
    <property type="molecule type" value="Genomic_DNA"/>
</dbReference>
<feature type="region of interest" description="Disordered" evidence="1">
    <location>
        <begin position="46"/>
        <end position="91"/>
    </location>
</feature>
<gene>
    <name evidence="2" type="ORF">RHSIM_Rhsim03G0194600</name>
</gene>
<proteinExistence type="predicted"/>
<dbReference type="SUPFAM" id="SSF53756">
    <property type="entry name" value="UDP-Glycosyltransferase/glycogen phosphorylase"/>
    <property type="match status" value="1"/>
</dbReference>
<name>A0A834LTX0_RHOSS</name>
<reference evidence="2" key="1">
    <citation type="submission" date="2019-11" db="EMBL/GenBank/DDBJ databases">
        <authorList>
            <person name="Liu Y."/>
            <person name="Hou J."/>
            <person name="Li T.-Q."/>
            <person name="Guan C.-H."/>
            <person name="Wu X."/>
            <person name="Wu H.-Z."/>
            <person name="Ling F."/>
            <person name="Zhang R."/>
            <person name="Shi X.-G."/>
            <person name="Ren J.-P."/>
            <person name="Chen E.-F."/>
            <person name="Sun J.-M."/>
        </authorList>
    </citation>
    <scope>NUCLEOTIDE SEQUENCE</scope>
    <source>
        <strain evidence="2">Adult_tree_wgs_1</strain>
        <tissue evidence="2">Leaves</tissue>
    </source>
</reference>
<protein>
    <submittedName>
        <fullName evidence="2">Uncharacterized protein</fullName>
    </submittedName>
</protein>
<dbReference type="Proteomes" id="UP000626092">
    <property type="component" value="Unassembled WGS sequence"/>
</dbReference>
<dbReference type="PANTHER" id="PTHR48045:SF34">
    <property type="entry name" value="ISOFLAVONE 7-O-GLUCOSYLTRANSFERASE 1-LIKE"/>
    <property type="match status" value="1"/>
</dbReference>
<sequence>MVAWPPYAEQRLNRVLLVKEMKLALWMNESESGFVTAEEVEKQVTELMDSEEGKAVRDRVKAASEATREAMSEGGSSRVAPAKLVESWKQS</sequence>
<evidence type="ECO:0000313" key="3">
    <source>
        <dbReference type="Proteomes" id="UP000626092"/>
    </source>
</evidence>
<dbReference type="OrthoDB" id="5835829at2759"/>